<name>X1H670_9ZZZZ</name>
<dbReference type="Gene3D" id="3.20.20.105">
    <property type="entry name" value="Queuine tRNA-ribosyltransferase-like"/>
    <property type="match status" value="1"/>
</dbReference>
<feature type="non-terminal residue" evidence="1">
    <location>
        <position position="244"/>
    </location>
</feature>
<dbReference type="GO" id="GO:0006400">
    <property type="term" value="P:tRNA modification"/>
    <property type="evidence" value="ECO:0007669"/>
    <property type="project" value="InterPro"/>
</dbReference>
<protein>
    <submittedName>
        <fullName evidence="1">Uncharacterized protein</fullName>
    </submittedName>
</protein>
<reference evidence="1" key="1">
    <citation type="journal article" date="2014" name="Front. Microbiol.">
        <title>High frequency of phylogenetically diverse reductive dehalogenase-homologous genes in deep subseafloor sedimentary metagenomes.</title>
        <authorList>
            <person name="Kawai M."/>
            <person name="Futagami T."/>
            <person name="Toyoda A."/>
            <person name="Takaki Y."/>
            <person name="Nishi S."/>
            <person name="Hori S."/>
            <person name="Arai W."/>
            <person name="Tsubouchi T."/>
            <person name="Morono Y."/>
            <person name="Uchiyama I."/>
            <person name="Ito T."/>
            <person name="Fujiyama A."/>
            <person name="Inagaki F."/>
            <person name="Takami H."/>
        </authorList>
    </citation>
    <scope>NUCLEOTIDE SEQUENCE</scope>
    <source>
        <strain evidence="1">Expedition CK06-06</strain>
    </source>
</reference>
<gene>
    <name evidence="1" type="ORF">S03H2_37965</name>
</gene>
<evidence type="ECO:0000313" key="1">
    <source>
        <dbReference type="EMBL" id="GAH52550.1"/>
    </source>
</evidence>
<dbReference type="AlphaFoldDB" id="X1H670"/>
<dbReference type="InterPro" id="IPR036511">
    <property type="entry name" value="TGT-like_sf"/>
</dbReference>
<organism evidence="1">
    <name type="scientific">marine sediment metagenome</name>
    <dbReference type="NCBI Taxonomy" id="412755"/>
    <lineage>
        <taxon>unclassified sequences</taxon>
        <taxon>metagenomes</taxon>
        <taxon>ecological metagenomes</taxon>
    </lineage>
</organism>
<comment type="caution">
    <text evidence="1">The sequence shown here is derived from an EMBL/GenBank/DDBJ whole genome shotgun (WGS) entry which is preliminary data.</text>
</comment>
<accession>X1H670</accession>
<sequence length="244" mass="28453">MLNESNKFIPAISPPSSNIGVPKKIWVPAMILHFQGMWNRNIREVEEHSIAWWEKECFFYYPYLLVSAFYGMSVPNFREKYHVSDEVTLIADSGGYQIGHSVEQNRLYSESNGKIGKRTQVPEINPLKVLRWQEENADIALTLDVPSTRIKDDNAFIEFAKETKGYTKIYFDKRENYKMKIYKIIHGENDRRREIWWNELKEYEFEGYATGVKPASDPLAQAKAIMFLYNKGIKENLHILGVSG</sequence>
<proteinExistence type="predicted"/>
<dbReference type="EMBL" id="BARU01023389">
    <property type="protein sequence ID" value="GAH52550.1"/>
    <property type="molecule type" value="Genomic_DNA"/>
</dbReference>